<proteinExistence type="inferred from homology"/>
<evidence type="ECO:0000259" key="14">
    <source>
        <dbReference type="SMART" id="SM00849"/>
    </source>
</evidence>
<gene>
    <name evidence="10" type="primary">rnj</name>
    <name evidence="15" type="ORF">SAMN02983006_00256</name>
</gene>
<dbReference type="NCBIfam" id="TIGR00649">
    <property type="entry name" value="MG423"/>
    <property type="match status" value="1"/>
</dbReference>
<evidence type="ECO:0000256" key="2">
    <source>
        <dbReference type="ARBA" id="ARBA00022490"/>
    </source>
</evidence>
<dbReference type="SUPFAM" id="SSF56281">
    <property type="entry name" value="Metallo-hydrolase/oxidoreductase"/>
    <property type="match status" value="1"/>
</dbReference>
<evidence type="ECO:0000256" key="11">
    <source>
        <dbReference type="PIRSR" id="PIRSR004803-1"/>
    </source>
</evidence>
<evidence type="ECO:0000256" key="3">
    <source>
        <dbReference type="ARBA" id="ARBA00022722"/>
    </source>
</evidence>
<dbReference type="EC" id="3.1.-.-" evidence="10"/>
<comment type="subunit">
    <text evidence="10">Homodimer, may be a subunit of the RNA degradosome.</text>
</comment>
<dbReference type="HAMAP" id="MF_01491">
    <property type="entry name" value="RNase_J_bact"/>
    <property type="match status" value="1"/>
</dbReference>
<feature type="active site" description="Proton acceptor" evidence="11">
    <location>
        <position position="361"/>
    </location>
</feature>
<dbReference type="InterPro" id="IPR011108">
    <property type="entry name" value="RMMBL"/>
</dbReference>
<feature type="binding site" evidence="13">
    <location>
        <position position="132"/>
    </location>
    <ligand>
        <name>Zn(2+)</name>
        <dbReference type="ChEBI" id="CHEBI:29105"/>
        <label>1</label>
        <note>catalytic</note>
    </ligand>
</feature>
<feature type="binding site" evidence="13">
    <location>
        <position position="64"/>
    </location>
    <ligand>
        <name>Zn(2+)</name>
        <dbReference type="ChEBI" id="CHEBI:29105"/>
        <label>1</label>
        <note>catalytic</note>
    </ligand>
</feature>
<dbReference type="PROSITE" id="PS01292">
    <property type="entry name" value="UPF0036"/>
    <property type="match status" value="1"/>
</dbReference>
<dbReference type="Gene3D" id="3.10.20.580">
    <property type="match status" value="1"/>
</dbReference>
<keyword evidence="16" id="KW-1185">Reference proteome</keyword>
<dbReference type="EMBL" id="FOTI01000002">
    <property type="protein sequence ID" value="SFL13399.1"/>
    <property type="molecule type" value="Genomic_DNA"/>
</dbReference>
<keyword evidence="6 10" id="KW-0378">Hydrolase</keyword>
<feature type="binding site" evidence="13">
    <location>
        <position position="436"/>
    </location>
    <ligand>
        <name>Ca(2+)</name>
        <dbReference type="ChEBI" id="CHEBI:29108"/>
    </ligand>
</feature>
<sequence>MTPLGGVGEIGKNMWVLEIGDEMLIIDSGVKFPENDLLGIDLVIPDFDYVLKNKEKVNGIVLTHGHLDHIGGLPYLLKELKVPVYGTKLTLGLLEGNLKEHNLLKDTRLKVVHSGKAVKVGNFTVDFIRVNHSIADTCALAIHTPLGPIVYASDFKFDQTPIDGEVADFHKLAELGDSEQGVLALFSDSTNVEREGYTLSEKVVGETVDEIFRDARERIIIATFASNIHRIQQIVDAAFKYNRKIAFTGRSMINNVDIARRLGYLQIPDDMIVDIRDCSSLPDSQIVLLTTGSQGEPYAALTRMARGDHYHINIKEGDTVMISASAIPGNEKFVGQTINKLYRRGANVIYEDVSGVHVSGHASQEELKLMLNLVKPKYFVPTHGEYRHLYKHAALAEKTGISRDNIYIAEVGDKIKFTDEKIAKEGNIQSGDILIDGLGIGDVGNIVLRDRKLLSEDGIIIVVVTIDKKGNILVGPDIITRGFVYIRESEELIEAATKRVKDSLKECEESNITEWSVLKNTIRNSLNNYIYQKIKRNPMILPVIMEV</sequence>
<dbReference type="InterPro" id="IPR001587">
    <property type="entry name" value="RNase_J_CS"/>
</dbReference>
<dbReference type="InterPro" id="IPR030854">
    <property type="entry name" value="RNase_J_bac"/>
</dbReference>
<protein>
    <recommendedName>
        <fullName evidence="10">Ribonuclease J</fullName>
        <shortName evidence="10">RNase J</shortName>
        <ecNumber evidence="10">3.1.-.-</ecNumber>
    </recommendedName>
</protein>
<evidence type="ECO:0000256" key="5">
    <source>
        <dbReference type="ARBA" id="ARBA00022759"/>
    </source>
</evidence>
<dbReference type="Gene3D" id="3.60.15.10">
    <property type="entry name" value="Ribonuclease Z/Hydroxyacylglutathione hydrolase-like"/>
    <property type="match status" value="1"/>
</dbReference>
<dbReference type="PIRSF" id="PIRSF004803">
    <property type="entry name" value="RnjA"/>
    <property type="match status" value="1"/>
</dbReference>
<feature type="binding site" evidence="13">
    <location>
        <position position="154"/>
    </location>
    <ligand>
        <name>Zn(2+)</name>
        <dbReference type="ChEBI" id="CHEBI:29105"/>
        <label>1</label>
        <note>catalytic</note>
    </ligand>
</feature>
<comment type="cofactor">
    <cofactor evidence="13">
        <name>Zn(2+)</name>
        <dbReference type="ChEBI" id="CHEBI:29105"/>
    </cofactor>
    <text evidence="13">Binds 2 Zn(2+) ions per subunit. It is not clear if Zn(2+) or Mg(2+) is physiologically important.</text>
</comment>
<dbReference type="AlphaFoldDB" id="A0A1I4F7A4"/>
<dbReference type="PANTHER" id="PTHR43694">
    <property type="entry name" value="RIBONUCLEASE J"/>
    <property type="match status" value="1"/>
</dbReference>
<dbReference type="STRING" id="29563.SAMN02983006_00256"/>
<evidence type="ECO:0000256" key="12">
    <source>
        <dbReference type="PIRSR" id="PIRSR004803-2"/>
    </source>
</evidence>
<evidence type="ECO:0000256" key="9">
    <source>
        <dbReference type="ARBA" id="ARBA00022884"/>
    </source>
</evidence>
<keyword evidence="9 10" id="KW-0694">RNA-binding</keyword>
<reference evidence="15 16" key="1">
    <citation type="submission" date="2016-10" db="EMBL/GenBank/DDBJ databases">
        <authorList>
            <person name="de Groot N.N."/>
        </authorList>
    </citation>
    <scope>NUCLEOTIDE SEQUENCE [LARGE SCALE GENOMIC DNA]</scope>
    <source>
        <strain evidence="15 16">ATCC 51327</strain>
    </source>
</reference>
<evidence type="ECO:0000256" key="8">
    <source>
        <dbReference type="ARBA" id="ARBA00022839"/>
    </source>
</evidence>
<keyword evidence="2 10" id="KW-0963">Cytoplasm</keyword>
<dbReference type="FunFam" id="3.10.20.580:FF:000001">
    <property type="entry name" value="Ribonuclease J"/>
    <property type="match status" value="1"/>
</dbReference>
<dbReference type="InterPro" id="IPR041636">
    <property type="entry name" value="RNase_J_C"/>
</dbReference>
<organism evidence="15 16">
    <name type="scientific">Halanaerobium salsuginis</name>
    <dbReference type="NCBI Taxonomy" id="29563"/>
    <lineage>
        <taxon>Bacteria</taxon>
        <taxon>Bacillati</taxon>
        <taxon>Bacillota</taxon>
        <taxon>Clostridia</taxon>
        <taxon>Halanaerobiales</taxon>
        <taxon>Halanaerobiaceae</taxon>
        <taxon>Halanaerobium</taxon>
    </lineage>
</organism>
<evidence type="ECO:0000256" key="4">
    <source>
        <dbReference type="ARBA" id="ARBA00022723"/>
    </source>
</evidence>
<feature type="binding site" evidence="13">
    <location>
        <position position="66"/>
    </location>
    <ligand>
        <name>Zn(2+)</name>
        <dbReference type="ChEBI" id="CHEBI:29105"/>
        <label>1</label>
        <note>catalytic</note>
    </ligand>
</feature>
<feature type="binding site" evidence="13">
    <location>
        <position position="68"/>
    </location>
    <ligand>
        <name>Zn(2+)</name>
        <dbReference type="ChEBI" id="CHEBI:29105"/>
        <label>1</label>
        <note>catalytic</note>
    </ligand>
</feature>
<dbReference type="Pfam" id="PF00753">
    <property type="entry name" value="Lactamase_B"/>
    <property type="match status" value="1"/>
</dbReference>
<dbReference type="GO" id="GO:0004534">
    <property type="term" value="F:5'-3' RNA exonuclease activity"/>
    <property type="evidence" value="ECO:0007669"/>
    <property type="project" value="UniProtKB-UniRule"/>
</dbReference>
<feature type="binding site" evidence="13">
    <location>
        <position position="39"/>
    </location>
    <ligand>
        <name>Ca(2+)</name>
        <dbReference type="ChEBI" id="CHEBI:29108"/>
    </ligand>
</feature>
<keyword evidence="13" id="KW-0106">Calcium</keyword>
<keyword evidence="8 10" id="KW-0269">Exonuclease</keyword>
<keyword evidence="4 13" id="KW-0479">Metal-binding</keyword>
<evidence type="ECO:0000313" key="16">
    <source>
        <dbReference type="Proteomes" id="UP000199006"/>
    </source>
</evidence>
<dbReference type="Gene3D" id="3.40.50.10710">
    <property type="entry name" value="Metallo-hydrolase/oxidoreductase"/>
    <property type="match status" value="1"/>
</dbReference>
<feature type="binding site" evidence="12">
    <location>
        <begin position="225"/>
        <end position="227"/>
    </location>
    <ligand>
        <name>substrate</name>
    </ligand>
</feature>
<dbReference type="Pfam" id="PF17770">
    <property type="entry name" value="RNase_J_C"/>
    <property type="match status" value="1"/>
</dbReference>
<feature type="binding site" evidence="13">
    <location>
        <position position="383"/>
    </location>
    <ligand>
        <name>Zn(2+)</name>
        <dbReference type="ChEBI" id="CHEBI:29105"/>
        <label>1</label>
        <note>catalytic</note>
    </ligand>
</feature>
<dbReference type="InterPro" id="IPR036866">
    <property type="entry name" value="RibonucZ/Hydroxyglut_hydro"/>
</dbReference>
<keyword evidence="3 10" id="KW-0540">Nuclease</keyword>
<name>A0A1I4F7A4_9FIRM</name>
<dbReference type="GO" id="GO:0005737">
    <property type="term" value="C:cytoplasm"/>
    <property type="evidence" value="ECO:0007669"/>
    <property type="project" value="UniProtKB-SubCell"/>
</dbReference>
<keyword evidence="5 10" id="KW-0255">Endonuclease</keyword>
<dbReference type="GO" id="GO:0003723">
    <property type="term" value="F:RNA binding"/>
    <property type="evidence" value="ECO:0007669"/>
    <property type="project" value="UniProtKB-UniRule"/>
</dbReference>
<comment type="subcellular location">
    <subcellularLocation>
        <location evidence="1 10">Cytoplasm</location>
    </subcellularLocation>
</comment>
<dbReference type="Pfam" id="PF07521">
    <property type="entry name" value="RMMBL"/>
    <property type="match status" value="1"/>
</dbReference>
<feature type="domain" description="Metallo-beta-lactamase" evidence="14">
    <location>
        <begin position="11"/>
        <end position="208"/>
    </location>
</feature>
<keyword evidence="7 13" id="KW-0862">Zinc</keyword>
<evidence type="ECO:0000256" key="6">
    <source>
        <dbReference type="ARBA" id="ARBA00022801"/>
    </source>
</evidence>
<dbReference type="InterPro" id="IPR042173">
    <property type="entry name" value="RNase_J_2"/>
</dbReference>
<comment type="function">
    <text evidence="10">An RNase that has 5'-3' exonuclease and possibly endonuclease activity. Involved in maturation of rRNA and in some organisms also mRNA maturation and/or decay.</text>
</comment>
<dbReference type="Proteomes" id="UP000199006">
    <property type="component" value="Unassembled WGS sequence"/>
</dbReference>
<dbReference type="InterPro" id="IPR055132">
    <property type="entry name" value="RNase_J_b_CASP"/>
</dbReference>
<feature type="active site" description="Proton donor" evidence="11">
    <location>
        <position position="188"/>
    </location>
</feature>
<keyword evidence="10" id="KW-0698">rRNA processing</keyword>
<dbReference type="PANTHER" id="PTHR43694:SF1">
    <property type="entry name" value="RIBONUCLEASE J"/>
    <property type="match status" value="1"/>
</dbReference>
<evidence type="ECO:0000313" key="15">
    <source>
        <dbReference type="EMBL" id="SFL13399.1"/>
    </source>
</evidence>
<feature type="binding site" evidence="13">
    <location>
        <position position="41"/>
    </location>
    <ligand>
        <name>Ca(2+)</name>
        <dbReference type="ChEBI" id="CHEBI:29108"/>
    </ligand>
</feature>
<dbReference type="GO" id="GO:0008270">
    <property type="term" value="F:zinc ion binding"/>
    <property type="evidence" value="ECO:0007669"/>
    <property type="project" value="InterPro"/>
</dbReference>
<evidence type="ECO:0000256" key="10">
    <source>
        <dbReference type="HAMAP-Rule" id="MF_01491"/>
    </source>
</evidence>
<comment type="cofactor">
    <cofactor evidence="13">
        <name>Ca(2+)</name>
        <dbReference type="ChEBI" id="CHEBI:29108"/>
    </cofactor>
    <text evidence="13">Binds 1 Ca(2+) cation per subunit. Seen in 1 crystal structure, it is not clear if it is physiologically important.</text>
</comment>
<dbReference type="InterPro" id="IPR004613">
    <property type="entry name" value="RNase_J"/>
</dbReference>
<feature type="binding site" evidence="13">
    <location>
        <position position="69"/>
    </location>
    <ligand>
        <name>Zn(2+)</name>
        <dbReference type="ChEBI" id="CHEBI:29105"/>
        <label>1</label>
        <note>catalytic</note>
    </ligand>
</feature>
<evidence type="ECO:0000256" key="13">
    <source>
        <dbReference type="PIRSR" id="PIRSR004803-3"/>
    </source>
</evidence>
<accession>A0A1I4F7A4</accession>
<dbReference type="InterPro" id="IPR001279">
    <property type="entry name" value="Metallo-B-lactamas"/>
</dbReference>
<dbReference type="CDD" id="cd07714">
    <property type="entry name" value="RNaseJ_MBL-fold"/>
    <property type="match status" value="1"/>
</dbReference>
<evidence type="ECO:0000256" key="1">
    <source>
        <dbReference type="ARBA" id="ARBA00004496"/>
    </source>
</evidence>
<dbReference type="Pfam" id="PF22505">
    <property type="entry name" value="RNase_J_b_CASP"/>
    <property type="match status" value="1"/>
</dbReference>
<dbReference type="GO" id="GO:0004521">
    <property type="term" value="F:RNA endonuclease activity"/>
    <property type="evidence" value="ECO:0007669"/>
    <property type="project" value="UniProtKB-UniRule"/>
</dbReference>
<dbReference type="SMART" id="SM00849">
    <property type="entry name" value="Lactamase_B"/>
    <property type="match status" value="1"/>
</dbReference>
<dbReference type="GO" id="GO:0006364">
    <property type="term" value="P:rRNA processing"/>
    <property type="evidence" value="ECO:0007669"/>
    <property type="project" value="UniProtKB-UniRule"/>
</dbReference>
<evidence type="ECO:0000256" key="7">
    <source>
        <dbReference type="ARBA" id="ARBA00022833"/>
    </source>
</evidence>
<feature type="binding site" evidence="10 12">
    <location>
        <begin position="357"/>
        <end position="361"/>
    </location>
    <ligand>
        <name>substrate</name>
    </ligand>
</feature>
<comment type="similarity">
    <text evidence="10">Belongs to the metallo-beta-lactamase superfamily. RNA-metabolizing metallo-beta-lactamase-like family. Bacterial RNase J subfamily.</text>
</comment>